<evidence type="ECO:0000256" key="6">
    <source>
        <dbReference type="ARBA" id="ARBA00022490"/>
    </source>
</evidence>
<feature type="compositionally biased region" description="Basic residues" evidence="11">
    <location>
        <begin position="76"/>
        <end position="96"/>
    </location>
</feature>
<evidence type="ECO:0000256" key="5">
    <source>
        <dbReference type="ARBA" id="ARBA00022448"/>
    </source>
</evidence>
<reference evidence="13" key="1">
    <citation type="submission" date="2021-01" db="EMBL/GenBank/DDBJ databases">
        <title>Adiantum capillus-veneris genome.</title>
        <authorList>
            <person name="Fang Y."/>
            <person name="Liao Q."/>
        </authorList>
    </citation>
    <scope>NUCLEOTIDE SEQUENCE</scope>
    <source>
        <strain evidence="13">H3</strain>
        <tissue evidence="13">Leaf</tissue>
    </source>
</reference>
<feature type="compositionally biased region" description="Basic and acidic residues" evidence="11">
    <location>
        <begin position="191"/>
        <end position="200"/>
    </location>
</feature>
<evidence type="ECO:0000256" key="2">
    <source>
        <dbReference type="ARBA" id="ARBA00004496"/>
    </source>
</evidence>
<comment type="caution">
    <text evidence="13">The sequence shown here is derived from an EMBL/GenBank/DDBJ whole genome shotgun (WGS) entry which is preliminary data.</text>
</comment>
<keyword evidence="5" id="KW-0813">Transport</keyword>
<name>A0A9D4U2J8_ADICA</name>
<keyword evidence="9" id="KW-0539">Nucleus</keyword>
<keyword evidence="14" id="KW-1185">Reference proteome</keyword>
<dbReference type="GO" id="GO:0003723">
    <property type="term" value="F:RNA binding"/>
    <property type="evidence" value="ECO:0007669"/>
    <property type="project" value="UniProtKB-KW"/>
</dbReference>
<evidence type="ECO:0000313" key="14">
    <source>
        <dbReference type="Proteomes" id="UP000886520"/>
    </source>
</evidence>
<dbReference type="OrthoDB" id="20573at2759"/>
<keyword evidence="7" id="KW-0694">RNA-binding</keyword>
<dbReference type="AlphaFoldDB" id="A0A9D4U2J8"/>
<keyword evidence="6" id="KW-0963">Cytoplasm</keyword>
<feature type="region of interest" description="Disordered" evidence="11">
    <location>
        <begin position="71"/>
        <end position="102"/>
    </location>
</feature>
<evidence type="ECO:0000259" key="12">
    <source>
        <dbReference type="Pfam" id="PF10258"/>
    </source>
</evidence>
<keyword evidence="8" id="KW-0653">Protein transport</keyword>
<dbReference type="GO" id="GO:0005634">
    <property type="term" value="C:nucleus"/>
    <property type="evidence" value="ECO:0007669"/>
    <property type="project" value="UniProtKB-SubCell"/>
</dbReference>
<evidence type="ECO:0000256" key="1">
    <source>
        <dbReference type="ARBA" id="ARBA00004123"/>
    </source>
</evidence>
<evidence type="ECO:0000256" key="7">
    <source>
        <dbReference type="ARBA" id="ARBA00022884"/>
    </source>
</evidence>
<organism evidence="13 14">
    <name type="scientific">Adiantum capillus-veneris</name>
    <name type="common">Maidenhair fern</name>
    <dbReference type="NCBI Taxonomy" id="13818"/>
    <lineage>
        <taxon>Eukaryota</taxon>
        <taxon>Viridiplantae</taxon>
        <taxon>Streptophyta</taxon>
        <taxon>Embryophyta</taxon>
        <taxon>Tracheophyta</taxon>
        <taxon>Polypodiopsida</taxon>
        <taxon>Polypodiidae</taxon>
        <taxon>Polypodiales</taxon>
        <taxon>Pteridineae</taxon>
        <taxon>Pteridaceae</taxon>
        <taxon>Vittarioideae</taxon>
        <taxon>Adiantum</taxon>
    </lineage>
</organism>
<dbReference type="PANTHER" id="PTHR13135:SF0">
    <property type="entry name" value="PHOSPHORYLATED ADAPTER RNA EXPORT PROTEIN"/>
    <property type="match status" value="1"/>
</dbReference>
<dbReference type="GO" id="GO:0005737">
    <property type="term" value="C:cytoplasm"/>
    <property type="evidence" value="ECO:0007669"/>
    <property type="project" value="UniProtKB-SubCell"/>
</dbReference>
<dbReference type="EMBL" id="JABFUD020000025">
    <property type="protein sequence ID" value="KAI5059384.1"/>
    <property type="molecule type" value="Genomic_DNA"/>
</dbReference>
<evidence type="ECO:0000256" key="4">
    <source>
        <dbReference type="ARBA" id="ARBA00016856"/>
    </source>
</evidence>
<evidence type="ECO:0000256" key="11">
    <source>
        <dbReference type="SAM" id="MobiDB-lite"/>
    </source>
</evidence>
<evidence type="ECO:0000313" key="13">
    <source>
        <dbReference type="EMBL" id="KAI5059384.1"/>
    </source>
</evidence>
<comment type="subcellular location">
    <subcellularLocation>
        <location evidence="2">Cytoplasm</location>
    </subcellularLocation>
    <subcellularLocation>
        <location evidence="1">Nucleus</location>
    </subcellularLocation>
</comment>
<evidence type="ECO:0000256" key="9">
    <source>
        <dbReference type="ARBA" id="ARBA00023242"/>
    </source>
</evidence>
<protein>
    <recommendedName>
        <fullName evidence="4">Phosphorylated adapter RNA export protein</fullName>
    </recommendedName>
    <alternativeName>
        <fullName evidence="10">RNA U small nuclear RNA export adapter protein</fullName>
    </alternativeName>
</protein>
<dbReference type="InterPro" id="IPR019385">
    <property type="entry name" value="PHAX_RNA-binding_domain"/>
</dbReference>
<evidence type="ECO:0000256" key="10">
    <source>
        <dbReference type="ARBA" id="ARBA00030834"/>
    </source>
</evidence>
<dbReference type="PANTHER" id="PTHR13135">
    <property type="entry name" value="CYTOSOLIC RESINIFERATOXIN BINDING PROTEIN RBP-26"/>
    <property type="match status" value="1"/>
</dbReference>
<feature type="region of interest" description="Disordered" evidence="11">
    <location>
        <begin position="191"/>
        <end position="230"/>
    </location>
</feature>
<dbReference type="GO" id="GO:0015031">
    <property type="term" value="P:protein transport"/>
    <property type="evidence" value="ECO:0007669"/>
    <property type="project" value="UniProtKB-KW"/>
</dbReference>
<dbReference type="Pfam" id="PF10258">
    <property type="entry name" value="PHAX_RNA-bd"/>
    <property type="match status" value="1"/>
</dbReference>
<sequence>MESLEPLWEYDDDLPDFDEANGQLQPAPAAQPILQRSPLEPLEDGEIDSATGSFHPGFSFQFTATNLDAAIQSSKRSNKAKKGPKRKGKKRKSKSKKAQEMNPRVFIARTSRFLKEPKHYLIEAAVERLGMDVVGDLVNEVETIEANGGQMIASGKRRRTPGGVLWNILKSRFEEDYKVIMAAGRTIEKEERKQKRKVEVDDMEMDGQPSGKRRRTGATTRPSMAPPEAQVKRTGVILWPSRCAQMDDIQFKVDPDNSRTLSHVQNAWTEAVKKGKHIAQGVNNNKKLMAGLNDIEMMDDAMNKRPSSIAERLRIPIEYNDL</sequence>
<evidence type="ECO:0000256" key="3">
    <source>
        <dbReference type="ARBA" id="ARBA00006094"/>
    </source>
</evidence>
<dbReference type="InterPro" id="IPR038092">
    <property type="entry name" value="PHAX_RNA-binding_sf"/>
</dbReference>
<comment type="similarity">
    <text evidence="3">Belongs to the PHAX family.</text>
</comment>
<dbReference type="GO" id="GO:0006408">
    <property type="term" value="P:snRNA export from nucleus"/>
    <property type="evidence" value="ECO:0007669"/>
    <property type="project" value="InterPro"/>
</dbReference>
<feature type="domain" description="Phosphorylated adapter RNA export protein RNA-binding" evidence="12">
    <location>
        <begin position="108"/>
        <end position="183"/>
    </location>
</feature>
<gene>
    <name evidence="13" type="ORF">GOP47_0025703</name>
</gene>
<accession>A0A9D4U2J8</accession>
<dbReference type="Proteomes" id="UP000886520">
    <property type="component" value="Chromosome 25"/>
</dbReference>
<evidence type="ECO:0000256" key="8">
    <source>
        <dbReference type="ARBA" id="ARBA00022927"/>
    </source>
</evidence>
<feature type="compositionally biased region" description="Acidic residues" evidence="11">
    <location>
        <begin position="8"/>
        <end position="19"/>
    </location>
</feature>
<proteinExistence type="inferred from homology"/>
<feature type="region of interest" description="Disordered" evidence="11">
    <location>
        <begin position="1"/>
        <end position="54"/>
    </location>
</feature>
<dbReference type="InterPro" id="IPR039047">
    <property type="entry name" value="PHAX"/>
</dbReference>
<dbReference type="Gene3D" id="1.10.10.1440">
    <property type="entry name" value="PHAX RNA-binding domain"/>
    <property type="match status" value="1"/>
</dbReference>